<evidence type="ECO:0008006" key="3">
    <source>
        <dbReference type="Google" id="ProtNLM"/>
    </source>
</evidence>
<sequence length="174" mass="19667">MDHDLTRFLELAKSLGAYEAKFIDPATIKTAAWVRMKCMYGCSSRRGHCCPPNTPTPKEAREIIDCYQKAMLLHCLQDDRPTKIVLQLERELFLSGYYKVIGLGNGVCELCRPYYKEKCAYPEGEKCAHSKEARPSMEACGIDVFATVRANGFPIEVLPDKESKGNYYGLLLIE</sequence>
<evidence type="ECO:0000313" key="1">
    <source>
        <dbReference type="EMBL" id="TEB07834.1"/>
    </source>
</evidence>
<dbReference type="RefSeq" id="WP_190239624.1">
    <property type="nucleotide sequence ID" value="NZ_QFGA01000001.1"/>
</dbReference>
<dbReference type="AlphaFoldDB" id="A0A4Y7RFS0"/>
<name>A0A4Y7RFS0_9FIRM</name>
<evidence type="ECO:0000313" key="2">
    <source>
        <dbReference type="Proteomes" id="UP000298324"/>
    </source>
</evidence>
<dbReference type="EMBL" id="QFGA01000001">
    <property type="protein sequence ID" value="TEB07834.1"/>
    <property type="molecule type" value="Genomic_DNA"/>
</dbReference>
<reference evidence="1 2" key="1">
    <citation type="journal article" date="2018" name="Environ. Microbiol.">
        <title>Novel energy conservation strategies and behaviour of Pelotomaculum schinkii driving syntrophic propionate catabolism.</title>
        <authorList>
            <person name="Hidalgo-Ahumada C.A.P."/>
            <person name="Nobu M.K."/>
            <person name="Narihiro T."/>
            <person name="Tamaki H."/>
            <person name="Liu W.T."/>
            <person name="Kamagata Y."/>
            <person name="Stams A.J.M."/>
            <person name="Imachi H."/>
            <person name="Sousa D.Z."/>
        </authorList>
    </citation>
    <scope>NUCLEOTIDE SEQUENCE [LARGE SCALE GENOMIC DNA]</scope>
    <source>
        <strain evidence="1 2">HH</strain>
    </source>
</reference>
<dbReference type="Proteomes" id="UP000298324">
    <property type="component" value="Unassembled WGS sequence"/>
</dbReference>
<keyword evidence="2" id="KW-1185">Reference proteome</keyword>
<gene>
    <name evidence="1" type="ORF">Psch_01389</name>
</gene>
<dbReference type="InterPro" id="IPR019271">
    <property type="entry name" value="DUF2284_metal-binding"/>
</dbReference>
<dbReference type="Pfam" id="PF10050">
    <property type="entry name" value="DUF2284"/>
    <property type="match status" value="1"/>
</dbReference>
<protein>
    <recommendedName>
        <fullName evidence="3">DUF2284 domain-containing protein</fullName>
    </recommendedName>
</protein>
<organism evidence="1 2">
    <name type="scientific">Pelotomaculum schinkii</name>
    <dbReference type="NCBI Taxonomy" id="78350"/>
    <lineage>
        <taxon>Bacteria</taxon>
        <taxon>Bacillati</taxon>
        <taxon>Bacillota</taxon>
        <taxon>Clostridia</taxon>
        <taxon>Eubacteriales</taxon>
        <taxon>Desulfotomaculaceae</taxon>
        <taxon>Pelotomaculum</taxon>
    </lineage>
</organism>
<comment type="caution">
    <text evidence="1">The sequence shown here is derived from an EMBL/GenBank/DDBJ whole genome shotgun (WGS) entry which is preliminary data.</text>
</comment>
<proteinExistence type="predicted"/>
<accession>A0A4Y7RFS0</accession>